<keyword evidence="1" id="KW-1133">Transmembrane helix</keyword>
<reference evidence="2" key="1">
    <citation type="submission" date="2025-08" db="UniProtKB">
        <authorList>
            <consortium name="Ensembl"/>
        </authorList>
    </citation>
    <scope>IDENTIFICATION</scope>
</reference>
<dbReference type="InterPro" id="IPR043574">
    <property type="entry name" value="CARD19"/>
</dbReference>
<dbReference type="GO" id="GO:0005739">
    <property type="term" value="C:mitochondrion"/>
    <property type="evidence" value="ECO:0007669"/>
    <property type="project" value="TreeGrafter"/>
</dbReference>
<evidence type="ECO:0000313" key="3">
    <source>
        <dbReference type="Proteomes" id="UP000264800"/>
    </source>
</evidence>
<evidence type="ECO:0008006" key="4">
    <source>
        <dbReference type="Google" id="ProtNLM"/>
    </source>
</evidence>
<dbReference type="InterPro" id="IPR011029">
    <property type="entry name" value="DEATH-like_dom_sf"/>
</dbReference>
<reference evidence="2" key="2">
    <citation type="submission" date="2025-09" db="UniProtKB">
        <authorList>
            <consortium name="Ensembl"/>
        </authorList>
    </citation>
    <scope>IDENTIFICATION</scope>
</reference>
<feature type="transmembrane region" description="Helical" evidence="1">
    <location>
        <begin position="108"/>
        <end position="127"/>
    </location>
</feature>
<dbReference type="Gene3D" id="1.10.533.10">
    <property type="entry name" value="Death Domain, Fas"/>
    <property type="match status" value="1"/>
</dbReference>
<accession>A0A3Q3ATA3</accession>
<keyword evidence="3" id="KW-1185">Reference proteome</keyword>
<dbReference type="PANTHER" id="PTHR34765:SF1">
    <property type="entry name" value="CASPASE RECRUITMENT DOMAIN-CONTAINING PROTEIN 19"/>
    <property type="match status" value="1"/>
</dbReference>
<proteinExistence type="predicted"/>
<protein>
    <recommendedName>
        <fullName evidence="4">CARD domain-containing protein</fullName>
    </recommendedName>
</protein>
<evidence type="ECO:0000256" key="1">
    <source>
        <dbReference type="SAM" id="Phobius"/>
    </source>
</evidence>
<evidence type="ECO:0000313" key="2">
    <source>
        <dbReference type="Ensembl" id="ENSKMAP00000019675.1"/>
    </source>
</evidence>
<dbReference type="OMA" id="QIHADKV"/>
<dbReference type="Proteomes" id="UP000264800">
    <property type="component" value="Unplaced"/>
</dbReference>
<dbReference type="GeneTree" id="ENSGT00940000164282"/>
<keyword evidence="1" id="KW-0812">Transmembrane</keyword>
<name>A0A3Q3ATA3_KRYMA</name>
<sequence>TTHQTRLLLQLILRMDIELVDRLVLQLNRIYPQILSDKEACKVTVKLSMLTGERLAELLKHLQVKGEDACYEFYRALRIHADRELKQKQKKTSNTVSKAVSELETRSAFFLSCFSFAVGIAILYYYGGEACKRRDSVDVYYLQPLVSNCQPLLHRLLHTEGEPMRCTGMLLRCSVS</sequence>
<dbReference type="AlphaFoldDB" id="A0A3Q3ATA3"/>
<dbReference type="Ensembl" id="ENSKMAT00000019941.1">
    <property type="protein sequence ID" value="ENSKMAP00000019675.1"/>
    <property type="gene ID" value="ENSKMAG00000014636.1"/>
</dbReference>
<keyword evidence="1" id="KW-0472">Membrane</keyword>
<dbReference type="PANTHER" id="PTHR34765">
    <property type="entry name" value="CASPASE RECRUITMENT DOMAIN-CONTAINING PROTEIN 19"/>
    <property type="match status" value="1"/>
</dbReference>
<organism evidence="2 3">
    <name type="scientific">Kryptolebias marmoratus</name>
    <name type="common">Mangrove killifish</name>
    <name type="synonym">Rivulus marmoratus</name>
    <dbReference type="NCBI Taxonomy" id="37003"/>
    <lineage>
        <taxon>Eukaryota</taxon>
        <taxon>Metazoa</taxon>
        <taxon>Chordata</taxon>
        <taxon>Craniata</taxon>
        <taxon>Vertebrata</taxon>
        <taxon>Euteleostomi</taxon>
        <taxon>Actinopterygii</taxon>
        <taxon>Neopterygii</taxon>
        <taxon>Teleostei</taxon>
        <taxon>Neoteleostei</taxon>
        <taxon>Acanthomorphata</taxon>
        <taxon>Ovalentaria</taxon>
        <taxon>Atherinomorphae</taxon>
        <taxon>Cyprinodontiformes</taxon>
        <taxon>Rivulidae</taxon>
        <taxon>Kryptolebias</taxon>
    </lineage>
</organism>
<dbReference type="STRING" id="37003.ENSKMAP00000019675"/>